<sequence length="977" mass="112165">MGDRWALTTEEQALVLTKRQANRLAYAFFLVYFREYGKFPRNTTEVDEPLIVILCKQLGWPEVDTDSVFQISDRTLERLRTEIRARFGFREATVADADMLEEWLQVNVAPNAGGEIDAMLERLHAHCKALRIEPPTQERSERIAKAALRTYEERFCAEIFAKLSDTTRAKLDSLLKPNDSNITEYDSIHTFNFAPAMLLKLCSNPGRPSLASMQEELDKLTLIRQIELPENLFGNVASSDLERYRRRVAVQEPHELRRLAEATRMTWLAAFVYLRGRGLIDDLVDTLIETIHQIGARAERKVEKELLDDLKRVSGKQNLLFEMADASLSNPDGVVRDVVFPVVGEQKLRDLVKEWKATGPAYRLTLRTVIRNSYKGHYRRMVPKMLQALAFRSNNKHHQPVMDALDLVKQYADSKVHIYPSDADVPLNGVVSDLWRDAIVEKDAKDRNRVNRVTYEIAVLEALRERLRCKEIWVVGANRYRNPDEDLPQDFEQNREEHYAALDLPQDVDQFIADLQADMREALETLNAGIIKNPYVRLNSKNSGWISLSPLEALPDPPTLTVLKTELNTMWPMTNLLDMVKEADLRLGFTYVLKSPTSYESMDRALLQRRLLLCVHGLGTNAGLQRMASLGSGTSAKDLAYVRRRYLNVDSMRSAIAMITNGTLHVRDPAIWGSDTTACASDSKHFGAWDQNLTTQWHVRYGGRGVMIYWHVERNSLCIHSQLKSPSSSEVASMIEGVIHHCTEMEVDRQYVDSHGQSTVAFAFCRLLGFQLMPRLKNIYAQKLSRPETGMPNAYENLQLILTKPINWDEIRRQYDQIVKYTTALRLATAETEAILRRFTKKNLQHPTYKALAELGKAVKTVFLCRYLHSEELRREINAGLNVIEQWNGATDFVFFARRGEMSSNRKEDHEISMLSLHLIQNCMVYINTLMIQKILAQPHWQGRMTPRDYAALTPLIWEHVNPYGRFDLDMTARLPL</sequence>
<accession>A0ABX5M7F1</accession>
<organism evidence="7 8">
    <name type="scientific">Nitrosomonas eutropha</name>
    <dbReference type="NCBI Taxonomy" id="916"/>
    <lineage>
        <taxon>Bacteria</taxon>
        <taxon>Pseudomonadati</taxon>
        <taxon>Pseudomonadota</taxon>
        <taxon>Betaproteobacteria</taxon>
        <taxon>Nitrosomonadales</taxon>
        <taxon>Nitrosomonadaceae</taxon>
        <taxon>Nitrosomonas</taxon>
    </lineage>
</organism>
<name>A0ABX5M7F1_9PROT</name>
<dbReference type="Pfam" id="PF01526">
    <property type="entry name" value="DDE_Tnp_Tn3"/>
    <property type="match status" value="1"/>
</dbReference>
<reference evidence="7 8" key="1">
    <citation type="submission" date="2018-04" db="EMBL/GenBank/DDBJ databases">
        <title>Active sludge and wastewater microbial communities from Klosterneuburg, Austria.</title>
        <authorList>
            <person name="Wagner M."/>
        </authorList>
    </citation>
    <scope>NUCLEOTIDE SEQUENCE [LARGE SCALE GENOMIC DNA]</scope>
    <source>
        <strain evidence="7 8">Nm 57</strain>
    </source>
</reference>
<evidence type="ECO:0000256" key="4">
    <source>
        <dbReference type="ARBA" id="ARBA00023172"/>
    </source>
</evidence>
<keyword evidence="2" id="KW-0815">Transposition</keyword>
<evidence type="ECO:0000259" key="5">
    <source>
        <dbReference type="Pfam" id="PF01526"/>
    </source>
</evidence>
<evidence type="ECO:0000313" key="8">
    <source>
        <dbReference type="Proteomes" id="UP000247780"/>
    </source>
</evidence>
<dbReference type="RefSeq" id="WP_011630618.1">
    <property type="nucleotide sequence ID" value="NZ_QICQ01000035.1"/>
</dbReference>
<comment type="similarity">
    <text evidence="1">Belongs to the transposase 7 family.</text>
</comment>
<gene>
    <name evidence="7" type="ORF">C8R14_1359</name>
</gene>
<dbReference type="InterPro" id="IPR002513">
    <property type="entry name" value="Tn3_Tnp_DDE_dom"/>
</dbReference>
<dbReference type="Pfam" id="PF13700">
    <property type="entry name" value="DUF4158"/>
    <property type="match status" value="1"/>
</dbReference>
<evidence type="ECO:0000313" key="7">
    <source>
        <dbReference type="EMBL" id="PXV76076.1"/>
    </source>
</evidence>
<comment type="caution">
    <text evidence="7">The sequence shown here is derived from an EMBL/GenBank/DDBJ whole genome shotgun (WGS) entry which is preliminary data.</text>
</comment>
<feature type="domain" description="DUF4158" evidence="6">
    <location>
        <begin position="5"/>
        <end position="145"/>
    </location>
</feature>
<keyword evidence="8" id="KW-1185">Reference proteome</keyword>
<dbReference type="InterPro" id="IPR047653">
    <property type="entry name" value="Tn3-like_transpos"/>
</dbReference>
<keyword evidence="3" id="KW-0238">DNA-binding</keyword>
<keyword evidence="4" id="KW-0233">DNA recombination</keyword>
<dbReference type="EMBL" id="QICQ01000035">
    <property type="protein sequence ID" value="PXV76076.1"/>
    <property type="molecule type" value="Genomic_DNA"/>
</dbReference>
<dbReference type="Proteomes" id="UP000247780">
    <property type="component" value="Unassembled WGS sequence"/>
</dbReference>
<proteinExistence type="inferred from homology"/>
<evidence type="ECO:0000256" key="3">
    <source>
        <dbReference type="ARBA" id="ARBA00023125"/>
    </source>
</evidence>
<feature type="domain" description="Tn3 transposase DDE" evidence="5">
    <location>
        <begin position="578"/>
        <end position="967"/>
    </location>
</feature>
<evidence type="ECO:0000256" key="2">
    <source>
        <dbReference type="ARBA" id="ARBA00022578"/>
    </source>
</evidence>
<evidence type="ECO:0000259" key="6">
    <source>
        <dbReference type="Pfam" id="PF13700"/>
    </source>
</evidence>
<evidence type="ECO:0000256" key="1">
    <source>
        <dbReference type="ARBA" id="ARBA00009402"/>
    </source>
</evidence>
<dbReference type="NCBIfam" id="NF033527">
    <property type="entry name" value="transpos_Tn3"/>
    <property type="match status" value="1"/>
</dbReference>
<protein>
    <submittedName>
        <fullName evidence="7">TnpA family transposase</fullName>
    </submittedName>
</protein>
<dbReference type="InterPro" id="IPR025296">
    <property type="entry name" value="DUF4158"/>
</dbReference>